<evidence type="ECO:0000313" key="6">
    <source>
        <dbReference type="Proteomes" id="UP001212152"/>
    </source>
</evidence>
<protein>
    <submittedName>
        <fullName evidence="5">WD repeat-containing protein 44</fullName>
    </submittedName>
</protein>
<dbReference type="AlphaFoldDB" id="A0AAD5XTN1"/>
<feature type="compositionally biased region" description="Polar residues" evidence="4">
    <location>
        <begin position="789"/>
        <end position="798"/>
    </location>
</feature>
<evidence type="ECO:0000256" key="4">
    <source>
        <dbReference type="SAM" id="MobiDB-lite"/>
    </source>
</evidence>
<dbReference type="Gene3D" id="2.130.10.10">
    <property type="entry name" value="YVTN repeat-like/Quinoprotein amine dehydrogenase"/>
    <property type="match status" value="1"/>
</dbReference>
<feature type="compositionally biased region" description="Pro residues" evidence="4">
    <location>
        <begin position="863"/>
        <end position="875"/>
    </location>
</feature>
<feature type="repeat" description="WD" evidence="3">
    <location>
        <begin position="476"/>
        <end position="497"/>
    </location>
</feature>
<dbReference type="EMBL" id="JADGJQ010000007">
    <property type="protein sequence ID" value="KAJ3183049.1"/>
    <property type="molecule type" value="Genomic_DNA"/>
</dbReference>
<gene>
    <name evidence="5" type="primary">WDR44</name>
    <name evidence="5" type="ORF">HDU87_007471</name>
</gene>
<feature type="compositionally biased region" description="Basic and acidic residues" evidence="4">
    <location>
        <begin position="895"/>
        <end position="907"/>
    </location>
</feature>
<comment type="caution">
    <text evidence="5">The sequence shown here is derived from an EMBL/GenBank/DDBJ whole genome shotgun (WGS) entry which is preliminary data.</text>
</comment>
<accession>A0AAD5XTN1</accession>
<feature type="repeat" description="WD" evidence="3">
    <location>
        <begin position="323"/>
        <end position="365"/>
    </location>
</feature>
<feature type="compositionally biased region" description="Polar residues" evidence="4">
    <location>
        <begin position="620"/>
        <end position="651"/>
    </location>
</feature>
<dbReference type="InterPro" id="IPR019775">
    <property type="entry name" value="WD40_repeat_CS"/>
</dbReference>
<feature type="repeat" description="WD" evidence="3">
    <location>
        <begin position="283"/>
        <end position="323"/>
    </location>
</feature>
<dbReference type="InterPro" id="IPR020472">
    <property type="entry name" value="WD40_PAC1"/>
</dbReference>
<feature type="region of interest" description="Disordered" evidence="4">
    <location>
        <begin position="756"/>
        <end position="799"/>
    </location>
</feature>
<dbReference type="PROSITE" id="PS50294">
    <property type="entry name" value="WD_REPEATS_REGION"/>
    <property type="match status" value="2"/>
</dbReference>
<feature type="region of interest" description="Disordered" evidence="4">
    <location>
        <begin position="620"/>
        <end position="740"/>
    </location>
</feature>
<dbReference type="InterPro" id="IPR001680">
    <property type="entry name" value="WD40_rpt"/>
</dbReference>
<dbReference type="PROSITE" id="PS50082">
    <property type="entry name" value="WD_REPEATS_2"/>
    <property type="match status" value="4"/>
</dbReference>
<proteinExistence type="predicted"/>
<dbReference type="Proteomes" id="UP001212152">
    <property type="component" value="Unassembled WGS sequence"/>
</dbReference>
<feature type="region of interest" description="Disordered" evidence="4">
    <location>
        <begin position="208"/>
        <end position="254"/>
    </location>
</feature>
<reference evidence="5" key="1">
    <citation type="submission" date="2020-05" db="EMBL/GenBank/DDBJ databases">
        <title>Phylogenomic resolution of chytrid fungi.</title>
        <authorList>
            <person name="Stajich J.E."/>
            <person name="Amses K."/>
            <person name="Simmons R."/>
            <person name="Seto K."/>
            <person name="Myers J."/>
            <person name="Bonds A."/>
            <person name="Quandt C.A."/>
            <person name="Barry K."/>
            <person name="Liu P."/>
            <person name="Grigoriev I."/>
            <person name="Longcore J.E."/>
            <person name="James T.Y."/>
        </authorList>
    </citation>
    <scope>NUCLEOTIDE SEQUENCE</scope>
    <source>
        <strain evidence="5">JEL0379</strain>
    </source>
</reference>
<dbReference type="InterPro" id="IPR015943">
    <property type="entry name" value="WD40/YVTN_repeat-like_dom_sf"/>
</dbReference>
<evidence type="ECO:0000256" key="3">
    <source>
        <dbReference type="PROSITE-ProRule" id="PRU00221"/>
    </source>
</evidence>
<feature type="compositionally biased region" description="Acidic residues" evidence="4">
    <location>
        <begin position="31"/>
        <end position="40"/>
    </location>
</feature>
<keyword evidence="1 3" id="KW-0853">WD repeat</keyword>
<feature type="region of interest" description="Disordered" evidence="4">
    <location>
        <begin position="1"/>
        <end position="60"/>
    </location>
</feature>
<sequence>MDPLAAHLEDMAGATTTSSPSMSREHTPEGSSDEDIDDSEALSKRMGARSASHSPDKATIGKLKTKKSFFGRFRRDKKGETEHLGHLDSQFSITDFDEAGLEDGSGEGERGKHVRIPIKVKTHRKPRKDFEQLARVQVLGGDTLGLNVDIDRSTDTGLMFTANDVDAEIKGPIWALRFSKCGKYLAAGGQDGVVRIWKLAGATPVPLDNGSNVSESHVGSAGGSVDSSNRATPLGSARNLDDNGAGDRGSAKNGLHSIHNIESMRATPAPGDPIFDETPYRVYKGHSAPILDITWSRNGFIASASMDKTVRVWHVDRDECLCALIHTGCVTSARFHPTDDRYILTGSLDTRIRLWSIEEKRVVAWNETPNGSYVTAVSFTRDGAMCAAGTFTGECIFYEVDGLKYNTQIEVKSSKERHSKKKITGIEPLPYAWGGEERLLITSNDSRVRMYNVRDKSLVRKYKGLECRASQIKATFSDDGRFLIAGSEDRQVYIWNLYPLGSYGGHHMLHSGDHHSTVRDTAGGGGGHLLGGLMNWQPDASRSSSWERFPGSAEAITCTVFAPKGTKDFLYGPCETPEYGEGGSMRYALNDLFSYSTEGSLIVIADMMGRVRVFENRTLPQESAQHQGSAKSSNPTTPRNATAGSTATLGQNGAGFLRDLTSGHSSSDEDPARPGRSKRLSSPPEPSGMRRSHSDLTGSTSSLLAHHVASDSSRRTSTSPVLNTRHSYHSSGPHSSQSSVYHTAGALNISTDVLETHFPPRTSTPRNGLHPTLHLRTASDADDDDETGSRISESSSTGHLDAILKDMSLAAKTQQRQHQYQHLHAHQQSQQPQMRRARSATIDGASPSEDRPSSSHASLLPLGPMPLAPPLPPQPQSRSTDVLNLVPGHTRRQHLKENSNEEEREAM</sequence>
<dbReference type="Pfam" id="PF00400">
    <property type="entry name" value="WD40"/>
    <property type="match status" value="4"/>
</dbReference>
<dbReference type="InterPro" id="IPR040324">
    <property type="entry name" value="WDR44/Dgr2"/>
</dbReference>
<feature type="region of interest" description="Disordered" evidence="4">
    <location>
        <begin position="813"/>
        <end position="907"/>
    </location>
</feature>
<dbReference type="InterPro" id="IPR036322">
    <property type="entry name" value="WD40_repeat_dom_sf"/>
</dbReference>
<dbReference type="SMART" id="SM00320">
    <property type="entry name" value="WD40"/>
    <property type="match status" value="5"/>
</dbReference>
<dbReference type="PANTHER" id="PTHR14221">
    <property type="entry name" value="WD REPEAT DOMAIN 44"/>
    <property type="match status" value="1"/>
</dbReference>
<dbReference type="PANTHER" id="PTHR14221:SF0">
    <property type="entry name" value="WD REPEAT-CONTAINING PROTEIN 44"/>
    <property type="match status" value="1"/>
</dbReference>
<keyword evidence="6" id="KW-1185">Reference proteome</keyword>
<evidence type="ECO:0000313" key="5">
    <source>
        <dbReference type="EMBL" id="KAJ3183049.1"/>
    </source>
</evidence>
<organism evidence="5 6">
    <name type="scientific">Geranomyces variabilis</name>
    <dbReference type="NCBI Taxonomy" id="109894"/>
    <lineage>
        <taxon>Eukaryota</taxon>
        <taxon>Fungi</taxon>
        <taxon>Fungi incertae sedis</taxon>
        <taxon>Chytridiomycota</taxon>
        <taxon>Chytridiomycota incertae sedis</taxon>
        <taxon>Chytridiomycetes</taxon>
        <taxon>Spizellomycetales</taxon>
        <taxon>Powellomycetaceae</taxon>
        <taxon>Geranomyces</taxon>
    </lineage>
</organism>
<feature type="repeat" description="WD" evidence="3">
    <location>
        <begin position="173"/>
        <end position="199"/>
    </location>
</feature>
<evidence type="ECO:0000256" key="1">
    <source>
        <dbReference type="ARBA" id="ARBA00022574"/>
    </source>
</evidence>
<dbReference type="PROSITE" id="PS00678">
    <property type="entry name" value="WD_REPEATS_1"/>
    <property type="match status" value="1"/>
</dbReference>
<dbReference type="PRINTS" id="PR00320">
    <property type="entry name" value="GPROTEINBRPT"/>
</dbReference>
<dbReference type="SUPFAM" id="SSF50978">
    <property type="entry name" value="WD40 repeat-like"/>
    <property type="match status" value="2"/>
</dbReference>
<feature type="compositionally biased region" description="Low complexity" evidence="4">
    <location>
        <begin position="729"/>
        <end position="740"/>
    </location>
</feature>
<name>A0AAD5XTN1_9FUNG</name>
<keyword evidence="2" id="KW-0677">Repeat</keyword>
<feature type="compositionally biased region" description="Polar residues" evidence="4">
    <location>
        <begin position="715"/>
        <end position="725"/>
    </location>
</feature>
<evidence type="ECO:0000256" key="2">
    <source>
        <dbReference type="ARBA" id="ARBA00022737"/>
    </source>
</evidence>